<dbReference type="OrthoDB" id="9784774at2"/>
<dbReference type="GO" id="GO:0009117">
    <property type="term" value="P:nucleotide metabolic process"/>
    <property type="evidence" value="ECO:0007669"/>
    <property type="project" value="TreeGrafter"/>
</dbReference>
<gene>
    <name evidence="5" type="ORF">D1B33_09425</name>
</gene>
<protein>
    <submittedName>
        <fullName evidence="5">HIT family protein</fullName>
    </submittedName>
</protein>
<dbReference type="SUPFAM" id="SSF54197">
    <property type="entry name" value="HIT-like"/>
    <property type="match status" value="1"/>
</dbReference>
<name>A0A396SLZ7_9BACL</name>
<dbReference type="RefSeq" id="WP_118876139.1">
    <property type="nucleotide sequence ID" value="NZ_QWEI01000004.1"/>
</dbReference>
<evidence type="ECO:0000256" key="2">
    <source>
        <dbReference type="PIRSR" id="PIRSR601310-3"/>
    </source>
</evidence>
<keyword evidence="6" id="KW-1185">Reference proteome</keyword>
<dbReference type="PANTHER" id="PTHR46648:SF1">
    <property type="entry name" value="ADENOSINE 5'-MONOPHOSPHORAMIDASE HNT1"/>
    <property type="match status" value="1"/>
</dbReference>
<dbReference type="InterPro" id="IPR019808">
    <property type="entry name" value="Histidine_triad_CS"/>
</dbReference>
<proteinExistence type="predicted"/>
<accession>A0A396SLZ7</accession>
<dbReference type="Pfam" id="PF01230">
    <property type="entry name" value="HIT"/>
    <property type="match status" value="1"/>
</dbReference>
<dbReference type="FunFam" id="3.30.428.10:FF:000014">
    <property type="entry name" value="Putative histidine triad (HIT) protein"/>
    <property type="match status" value="1"/>
</dbReference>
<evidence type="ECO:0000256" key="1">
    <source>
        <dbReference type="PIRSR" id="PIRSR601310-1"/>
    </source>
</evidence>
<feature type="short sequence motif" description="Histidine triad motif" evidence="2 3">
    <location>
        <begin position="97"/>
        <end position="101"/>
    </location>
</feature>
<dbReference type="InterPro" id="IPR039384">
    <property type="entry name" value="HINT"/>
</dbReference>
<evidence type="ECO:0000313" key="5">
    <source>
        <dbReference type="EMBL" id="RHW36616.1"/>
    </source>
</evidence>
<dbReference type="PRINTS" id="PR00332">
    <property type="entry name" value="HISTRIAD"/>
</dbReference>
<dbReference type="AlphaFoldDB" id="A0A396SLZ7"/>
<organism evidence="5 6">
    <name type="scientific">Ureibacillus yapensis</name>
    <dbReference type="NCBI Taxonomy" id="2304605"/>
    <lineage>
        <taxon>Bacteria</taxon>
        <taxon>Bacillati</taxon>
        <taxon>Bacillota</taxon>
        <taxon>Bacilli</taxon>
        <taxon>Bacillales</taxon>
        <taxon>Caryophanaceae</taxon>
        <taxon>Ureibacillus</taxon>
    </lineage>
</organism>
<dbReference type="InterPro" id="IPR036265">
    <property type="entry name" value="HIT-like_sf"/>
</dbReference>
<comment type="caution">
    <text evidence="5">The sequence shown here is derived from an EMBL/GenBank/DDBJ whole genome shotgun (WGS) entry which is preliminary data.</text>
</comment>
<evidence type="ECO:0000256" key="3">
    <source>
        <dbReference type="PROSITE-ProRule" id="PRU00464"/>
    </source>
</evidence>
<evidence type="ECO:0000259" key="4">
    <source>
        <dbReference type="PROSITE" id="PS51084"/>
    </source>
</evidence>
<dbReference type="InterPro" id="IPR001310">
    <property type="entry name" value="Histidine_triad_HIT"/>
</dbReference>
<feature type="active site" description="Tele-AMP-histidine intermediate" evidence="1">
    <location>
        <position position="99"/>
    </location>
</feature>
<dbReference type="PROSITE" id="PS00892">
    <property type="entry name" value="HIT_1"/>
    <property type="match status" value="1"/>
</dbReference>
<dbReference type="PROSITE" id="PS51084">
    <property type="entry name" value="HIT_2"/>
    <property type="match status" value="1"/>
</dbReference>
<dbReference type="PANTHER" id="PTHR46648">
    <property type="entry name" value="HIT FAMILY PROTEIN 1"/>
    <property type="match status" value="1"/>
</dbReference>
<dbReference type="InterPro" id="IPR011146">
    <property type="entry name" value="HIT-like"/>
</dbReference>
<feature type="domain" description="HIT" evidence="4">
    <location>
        <begin position="5"/>
        <end position="113"/>
    </location>
</feature>
<dbReference type="CDD" id="cd01277">
    <property type="entry name" value="HINT_subgroup"/>
    <property type="match status" value="1"/>
</dbReference>
<sequence length="142" mass="16019">MSECIFCKIIDGSIPSTKVYEDENVYAFMDVSPLTKGHTLLVPKQHVQDLFEMPEDVARNLYAVAPKIANAIKAAFNPQGMNTLNNNGAFAGQSVFHYHLHFIPRYDETDGLKMKWETKQGEFTPEILQSIAAEINEKLNNN</sequence>
<evidence type="ECO:0000313" key="6">
    <source>
        <dbReference type="Proteomes" id="UP000265692"/>
    </source>
</evidence>
<dbReference type="EMBL" id="QWEI01000004">
    <property type="protein sequence ID" value="RHW36616.1"/>
    <property type="molecule type" value="Genomic_DNA"/>
</dbReference>
<reference evidence="5 6" key="1">
    <citation type="submission" date="2018-08" db="EMBL/GenBank/DDBJ databases">
        <title>Lysinibacillus sp. YLB-03 draft genome sequence.</title>
        <authorList>
            <person name="Yu L."/>
        </authorList>
    </citation>
    <scope>NUCLEOTIDE SEQUENCE [LARGE SCALE GENOMIC DNA]</scope>
    <source>
        <strain evidence="5 6">YLB-03</strain>
    </source>
</reference>
<dbReference type="Proteomes" id="UP000265692">
    <property type="component" value="Unassembled WGS sequence"/>
</dbReference>
<dbReference type="Gene3D" id="3.30.428.10">
    <property type="entry name" value="HIT-like"/>
    <property type="match status" value="1"/>
</dbReference>
<dbReference type="GO" id="GO:0003824">
    <property type="term" value="F:catalytic activity"/>
    <property type="evidence" value="ECO:0007669"/>
    <property type="project" value="InterPro"/>
</dbReference>